<dbReference type="PANTHER" id="PTHR45786">
    <property type="entry name" value="DNA BINDING PROTEIN-LIKE"/>
    <property type="match status" value="1"/>
</dbReference>
<protein>
    <recommendedName>
        <fullName evidence="2">Helitron helicase-like domain-containing protein</fullName>
    </recommendedName>
</protein>
<accession>A0AAE1QK81</accession>
<dbReference type="Pfam" id="PF14214">
    <property type="entry name" value="Helitron_like_N"/>
    <property type="match status" value="1"/>
</dbReference>
<feature type="compositionally biased region" description="Basic and acidic residues" evidence="1">
    <location>
        <begin position="614"/>
        <end position="658"/>
    </location>
</feature>
<sequence length="1341" mass="152716">MRSEKGGVKEGVERRQKKWVVRSTLTAILVDIVSKSIRGCVSTCEAVRAVFKRRPVCIQNLTVRKIRKRVGDSLTRNPLFTPAPTTYNHGIRRRYRLLSTSSTVPYPQQKQQQQQQDQQQQLQHSLETGTLGPQSALSTSGTSGLKNGATSQPQSTTFQHGTSGLNICATPQINLPTSPDTTTTTNTHNNPHHHHHHHHHHHRYQPQHHTHQYQDSGCVVPEFVPTLYNTHQFYEQKREGHSFSELRYEKPWNNKSSCWYNYGTPYGGGGEGHVLVNDGHSTADQRDEGNTHKHRTNAYGNTQTHTAIQNNTGRLSGTYGNTGNATHATHSLTNTYDNTGTETHITHSLKNTYGDAGIETHATHSLTNSYGNTGTETPATHSTDPLSYIYGDSGTETQNFTTEGNLIYINQFQGTKFFGNTETETKKQTVDLTSTDGNTGAITNHTVKLTNNNKTTNTDENYPLTFPNHNITNTNTNTHNTLHQHMTNTTEPPFPPPHHNITTNNNTNTYDTLHQHMTNTTEPPFPPPHHNITTTNNNTNTHNTLHQHMTNTTEPPFPPPHHNITTNNNTNTYDTLHQQMTNTGSFEIYQACHCGLFAVHKMPPKCPSIGRQTSDSKRKENKSQRSQREETNRHRATNRRGEENPAERAQRQAADRRAKSAFNPARYIVWLKAAFSYDLTKEYGSKPMITIGRMDNICMHCQAKKWPGEAPGLSCTGGKVVLDAIQNTPDVLKNLLTENSPQGKQFRSKLWKYNAAFMMTSFGADKNLTDYGFFSTFKIQGQYYHKIGSLLPLPEEEPKYVQVYFINTSKEEADRRCVLNDGVDLAIITDIQEMLHTTHPYVRSFKLALEEMEVPDHKVFINADKRPEGEHARRFNAPVANEVGVVLVGEQHGSRDIILKQRDHQLTRIKETHRAYDCLQYPLMSVRGEDGYNFELYQVDPKTKIATNKKVSCKDFYAYHLMERGNTFNHIPRFKQVLSQFLVDMFAKIETERLLYVRLNQKKLRAADYIHLQDAINADGHAQNVGQQVILPSSHIGSPRYMPEQIDDIISAQLPDVEEDKQLYDIIKKNMVHEPRGRHNPKSPCMQDNKCTKKYSRSFVQETQTGLDGYPLYQRLKPQDGGRSFKLKIGHGPEAHEIVVDNQWIVPYNPLLLKISGVHVNVESCTSIKSIKYVCKYVNKGSDMAVFGVQEDDNDEIKKFQLGRFIFSNEAAWRIFGFDIHEHHPTVQRLAVHLKNGQRVYITEETARHAVEQPSETTLTAFFSLCQNDEFAKSLLYCEVPSHYTWREKKWHRRKQGEDVENWPGVKKSDAISRVYTVSPIHQEWLLPEATTSPRQRTHII</sequence>
<feature type="compositionally biased region" description="Polar residues" evidence="1">
    <location>
        <begin position="365"/>
        <end position="385"/>
    </location>
</feature>
<organism evidence="3 4">
    <name type="scientific">Petrolisthes manimaculis</name>
    <dbReference type="NCBI Taxonomy" id="1843537"/>
    <lineage>
        <taxon>Eukaryota</taxon>
        <taxon>Metazoa</taxon>
        <taxon>Ecdysozoa</taxon>
        <taxon>Arthropoda</taxon>
        <taxon>Crustacea</taxon>
        <taxon>Multicrustacea</taxon>
        <taxon>Malacostraca</taxon>
        <taxon>Eumalacostraca</taxon>
        <taxon>Eucarida</taxon>
        <taxon>Decapoda</taxon>
        <taxon>Pleocyemata</taxon>
        <taxon>Anomura</taxon>
        <taxon>Galatheoidea</taxon>
        <taxon>Porcellanidae</taxon>
        <taxon>Petrolisthes</taxon>
    </lineage>
</organism>
<evidence type="ECO:0000256" key="1">
    <source>
        <dbReference type="SAM" id="MobiDB-lite"/>
    </source>
</evidence>
<evidence type="ECO:0000259" key="2">
    <source>
        <dbReference type="Pfam" id="PF14214"/>
    </source>
</evidence>
<feature type="region of interest" description="Disordered" evidence="1">
    <location>
        <begin position="607"/>
        <end position="658"/>
    </location>
</feature>
<comment type="caution">
    <text evidence="3">The sequence shown here is derived from an EMBL/GenBank/DDBJ whole genome shotgun (WGS) entry which is preliminary data.</text>
</comment>
<feature type="domain" description="Helitron helicase-like" evidence="2">
    <location>
        <begin position="956"/>
        <end position="1051"/>
    </location>
</feature>
<dbReference type="InterPro" id="IPR025476">
    <property type="entry name" value="Helitron_helicase-like"/>
</dbReference>
<feature type="compositionally biased region" description="Basic residues" evidence="1">
    <location>
        <begin position="190"/>
        <end position="210"/>
    </location>
</feature>
<feature type="compositionally biased region" description="Polar residues" evidence="1">
    <location>
        <begin position="124"/>
        <end position="180"/>
    </location>
</feature>
<evidence type="ECO:0000313" key="4">
    <source>
        <dbReference type="Proteomes" id="UP001292094"/>
    </source>
</evidence>
<evidence type="ECO:0000313" key="3">
    <source>
        <dbReference type="EMBL" id="KAK4328245.1"/>
    </source>
</evidence>
<gene>
    <name evidence="3" type="ORF">Pmani_001363</name>
</gene>
<dbReference type="EMBL" id="JAWZYT010000092">
    <property type="protein sequence ID" value="KAK4328245.1"/>
    <property type="molecule type" value="Genomic_DNA"/>
</dbReference>
<keyword evidence="4" id="KW-1185">Reference proteome</keyword>
<feature type="compositionally biased region" description="Low complexity" evidence="1">
    <location>
        <begin position="102"/>
        <end position="123"/>
    </location>
</feature>
<feature type="region of interest" description="Disordered" evidence="1">
    <location>
        <begin position="102"/>
        <end position="210"/>
    </location>
</feature>
<feature type="region of interest" description="Disordered" evidence="1">
    <location>
        <begin position="304"/>
        <end position="326"/>
    </location>
</feature>
<proteinExistence type="predicted"/>
<name>A0AAE1QK81_9EUCA</name>
<reference evidence="3" key="1">
    <citation type="submission" date="2023-11" db="EMBL/GenBank/DDBJ databases">
        <title>Genome assemblies of two species of porcelain crab, Petrolisthes cinctipes and Petrolisthes manimaculis (Anomura: Porcellanidae).</title>
        <authorList>
            <person name="Angst P."/>
        </authorList>
    </citation>
    <scope>NUCLEOTIDE SEQUENCE</scope>
    <source>
        <strain evidence="3">PB745_02</strain>
        <tissue evidence="3">Gill</tissue>
    </source>
</reference>
<dbReference type="PANTHER" id="PTHR45786:SF74">
    <property type="entry name" value="ATP-DEPENDENT DNA HELICASE"/>
    <property type="match status" value="1"/>
</dbReference>
<dbReference type="Proteomes" id="UP001292094">
    <property type="component" value="Unassembled WGS sequence"/>
</dbReference>
<feature type="region of interest" description="Disordered" evidence="1">
    <location>
        <begin position="365"/>
        <end position="386"/>
    </location>
</feature>